<dbReference type="InterPro" id="IPR020635">
    <property type="entry name" value="Tyr_kinase_cat_dom"/>
</dbReference>
<feature type="domain" description="Ig-like" evidence="33">
    <location>
        <begin position="217"/>
        <end position="318"/>
    </location>
</feature>
<evidence type="ECO:0000256" key="6">
    <source>
        <dbReference type="ARBA" id="ARBA00022553"/>
    </source>
</evidence>
<dbReference type="Proteomes" id="UP001152803">
    <property type="component" value="Unassembled WGS sequence"/>
</dbReference>
<feature type="binding site" evidence="26">
    <location>
        <position position="1023"/>
    </location>
    <ligand>
        <name>ATP</name>
        <dbReference type="ChEBI" id="CHEBI:30616"/>
    </ligand>
</feature>
<dbReference type="SMART" id="SM00409">
    <property type="entry name" value="IG"/>
    <property type="match status" value="7"/>
</dbReference>
<feature type="domain" description="Ig-like" evidence="33">
    <location>
        <begin position="323"/>
        <end position="412"/>
    </location>
</feature>
<feature type="domain" description="Ig-like" evidence="33">
    <location>
        <begin position="545"/>
        <end position="666"/>
    </location>
</feature>
<keyword evidence="22" id="KW-0325">Glycoprotein</keyword>
<dbReference type="AlphaFoldDB" id="A0A9Q1I3Q6"/>
<dbReference type="InterPro" id="IPR013783">
    <property type="entry name" value="Ig-like_fold"/>
</dbReference>
<keyword evidence="12 26" id="KW-0547">Nucleotide-binding</keyword>
<dbReference type="Gene3D" id="1.10.510.10">
    <property type="entry name" value="Transferase(Phosphotransferase) domain 1"/>
    <property type="match status" value="1"/>
</dbReference>
<dbReference type="GO" id="GO:0019838">
    <property type="term" value="F:growth factor binding"/>
    <property type="evidence" value="ECO:0007669"/>
    <property type="project" value="TreeGrafter"/>
</dbReference>
<dbReference type="PROSITE" id="PS00290">
    <property type="entry name" value="IG_MHC"/>
    <property type="match status" value="1"/>
</dbReference>
<feature type="domain" description="Ig-like" evidence="33">
    <location>
        <begin position="419"/>
        <end position="542"/>
    </location>
</feature>
<keyword evidence="8" id="KW-0808">Transferase</keyword>
<keyword evidence="6" id="KW-0597">Phosphoprotein</keyword>
<keyword evidence="11" id="KW-0677">Repeat</keyword>
<evidence type="ECO:0000256" key="7">
    <source>
        <dbReference type="ARBA" id="ARBA00022657"/>
    </source>
</evidence>
<dbReference type="InterPro" id="IPR009135">
    <property type="entry name" value="VEGFR1_rcpt"/>
</dbReference>
<dbReference type="FunFam" id="3.30.200.20:FF:000041">
    <property type="entry name" value="Vascular endothelial growth factor receptor 2"/>
    <property type="match status" value="1"/>
</dbReference>
<keyword evidence="9 29" id="KW-0812">Transmembrane</keyword>
<dbReference type="Pfam" id="PF21339">
    <property type="entry name" value="VEGFR-1-like_Ig-like"/>
    <property type="match status" value="1"/>
</dbReference>
<protein>
    <recommendedName>
        <fullName evidence="3">receptor protein-tyrosine kinase</fullName>
        <ecNumber evidence="3">2.7.10.1</ecNumber>
    </recommendedName>
</protein>
<feature type="compositionally biased region" description="Low complexity" evidence="30">
    <location>
        <begin position="958"/>
        <end position="968"/>
    </location>
</feature>
<dbReference type="GO" id="GO:0030154">
    <property type="term" value="P:cell differentiation"/>
    <property type="evidence" value="ECO:0007669"/>
    <property type="project" value="UniProtKB-KW"/>
</dbReference>
<feature type="binding site" evidence="26 28">
    <location>
        <position position="873"/>
    </location>
    <ligand>
        <name>ATP</name>
        <dbReference type="ChEBI" id="CHEBI:30616"/>
    </ligand>
</feature>
<evidence type="ECO:0000256" key="27">
    <source>
        <dbReference type="PIRSR" id="PIRSR000615-3"/>
    </source>
</evidence>
<dbReference type="PRINTS" id="PR01832">
    <property type="entry name" value="VEGFRECEPTOR"/>
</dbReference>
<feature type="binding site" evidence="26">
    <location>
        <begin position="846"/>
        <end position="853"/>
    </location>
    <ligand>
        <name>ATP</name>
        <dbReference type="ChEBI" id="CHEBI:30616"/>
    </ligand>
</feature>
<reference evidence="34" key="1">
    <citation type="journal article" date="2023" name="Science">
        <title>Genome structures resolve the early diversification of teleost fishes.</title>
        <authorList>
            <person name="Parey E."/>
            <person name="Louis A."/>
            <person name="Montfort J."/>
            <person name="Bouchez O."/>
            <person name="Roques C."/>
            <person name="Iampietro C."/>
            <person name="Lluch J."/>
            <person name="Castinel A."/>
            <person name="Donnadieu C."/>
            <person name="Desvignes T."/>
            <person name="Floi Bucao C."/>
            <person name="Jouanno E."/>
            <person name="Wen M."/>
            <person name="Mejri S."/>
            <person name="Dirks R."/>
            <person name="Jansen H."/>
            <person name="Henkel C."/>
            <person name="Chen W.J."/>
            <person name="Zahm M."/>
            <person name="Cabau C."/>
            <person name="Klopp C."/>
            <person name="Thompson A.W."/>
            <person name="Robinson-Rechavi M."/>
            <person name="Braasch I."/>
            <person name="Lecointre G."/>
            <person name="Bobe J."/>
            <person name="Postlethwait J.H."/>
            <person name="Berthelot C."/>
            <person name="Roest Crollius H."/>
            <person name="Guiguen Y."/>
        </authorList>
    </citation>
    <scope>NUCLEOTIDE SEQUENCE</scope>
    <source>
        <strain evidence="34">Concon-B</strain>
    </source>
</reference>
<feature type="active site" description="Proton acceptor" evidence="25">
    <location>
        <position position="1019"/>
    </location>
</feature>
<comment type="similarity">
    <text evidence="29">Belongs to the protein kinase superfamily. Tyr protein kinase family. CSF-1/PDGF receptor subfamily.</text>
</comment>
<dbReference type="Pfam" id="PF07714">
    <property type="entry name" value="PK_Tyr_Ser-Thr"/>
    <property type="match status" value="1"/>
</dbReference>
<evidence type="ECO:0000256" key="18">
    <source>
        <dbReference type="ARBA" id="ARBA00023136"/>
    </source>
</evidence>
<evidence type="ECO:0000256" key="13">
    <source>
        <dbReference type="ARBA" id="ARBA00022753"/>
    </source>
</evidence>
<dbReference type="EC" id="2.7.10.1" evidence="3"/>
<feature type="binding site" evidence="27">
    <location>
        <position position="1024"/>
    </location>
    <ligand>
        <name>Mg(2+)</name>
        <dbReference type="ChEBI" id="CHEBI:18420"/>
    </ligand>
</feature>
<dbReference type="InterPro" id="IPR003006">
    <property type="entry name" value="Ig/MHC_CS"/>
</dbReference>
<evidence type="ECO:0000256" key="12">
    <source>
        <dbReference type="ARBA" id="ARBA00022741"/>
    </source>
</evidence>
<keyword evidence="16 26" id="KW-0067">ATP-binding</keyword>
<dbReference type="InterPro" id="IPR007110">
    <property type="entry name" value="Ig-like_dom"/>
</dbReference>
<organism evidence="34 35">
    <name type="scientific">Conger conger</name>
    <name type="common">Conger eel</name>
    <name type="synonym">Muraena conger</name>
    <dbReference type="NCBI Taxonomy" id="82655"/>
    <lineage>
        <taxon>Eukaryota</taxon>
        <taxon>Metazoa</taxon>
        <taxon>Chordata</taxon>
        <taxon>Craniata</taxon>
        <taxon>Vertebrata</taxon>
        <taxon>Euteleostomi</taxon>
        <taxon>Actinopterygii</taxon>
        <taxon>Neopterygii</taxon>
        <taxon>Teleostei</taxon>
        <taxon>Anguilliformes</taxon>
        <taxon>Congridae</taxon>
        <taxon>Conger</taxon>
    </lineage>
</organism>
<dbReference type="GO" id="GO:0046872">
    <property type="term" value="F:metal ion binding"/>
    <property type="evidence" value="ECO:0007669"/>
    <property type="project" value="UniProtKB-KW"/>
</dbReference>
<accession>A0A9Q1I3Q6</accession>
<keyword evidence="14" id="KW-0418">Kinase</keyword>
<keyword evidence="35" id="KW-1185">Reference proteome</keyword>
<dbReference type="PROSITE" id="PS50011">
    <property type="entry name" value="PROTEIN_KINASE_DOM"/>
    <property type="match status" value="1"/>
</dbReference>
<gene>
    <name evidence="34" type="ORF">COCON_G00064020</name>
</gene>
<dbReference type="InterPro" id="IPR013151">
    <property type="entry name" value="Immunoglobulin_dom"/>
</dbReference>
<keyword evidence="4" id="KW-0217">Developmental protein</keyword>
<evidence type="ECO:0000256" key="25">
    <source>
        <dbReference type="PIRSR" id="PIRSR000615-1"/>
    </source>
</evidence>
<dbReference type="FunFam" id="2.60.40.10:FF:000143">
    <property type="entry name" value="Vascular endothelial growth factor receptor 3"/>
    <property type="match status" value="1"/>
</dbReference>
<dbReference type="InterPro" id="IPR013098">
    <property type="entry name" value="Ig_I-set"/>
</dbReference>
<dbReference type="InterPro" id="IPR041348">
    <property type="entry name" value="VEGFR-2_TMD"/>
</dbReference>
<evidence type="ECO:0000256" key="29">
    <source>
        <dbReference type="RuleBase" id="RU000311"/>
    </source>
</evidence>
<dbReference type="CDD" id="cd05054">
    <property type="entry name" value="PTKc_VEGFR"/>
    <property type="match status" value="1"/>
</dbReference>
<dbReference type="PROSITE" id="PS00109">
    <property type="entry name" value="PROTEIN_KINASE_TYR"/>
    <property type="match status" value="1"/>
</dbReference>
<evidence type="ECO:0000256" key="4">
    <source>
        <dbReference type="ARBA" id="ARBA00022473"/>
    </source>
</evidence>
<dbReference type="PROSITE" id="PS00240">
    <property type="entry name" value="RECEPTOR_TYR_KIN_III"/>
    <property type="match status" value="1"/>
</dbReference>
<dbReference type="PIRSF" id="PIRSF000615">
    <property type="entry name" value="TyrPK_CSF1-R"/>
    <property type="match status" value="1"/>
</dbReference>
<keyword evidence="27" id="KW-0460">Magnesium</keyword>
<evidence type="ECO:0000256" key="16">
    <source>
        <dbReference type="ARBA" id="ARBA00022840"/>
    </source>
</evidence>
<dbReference type="InterPro" id="IPR001824">
    <property type="entry name" value="Tyr_kinase_rcpt_3_CS"/>
</dbReference>
<dbReference type="InterPro" id="IPR000719">
    <property type="entry name" value="Prot_kinase_dom"/>
</dbReference>
<dbReference type="InterPro" id="IPR008266">
    <property type="entry name" value="Tyr_kinase_AS"/>
</dbReference>
<sequence length="1272" mass="141883">MIYFVLFLLCARRGSLAKDHHTKGRLNYPVLDVGGKELVMETNHSLQLNCRGRWELSWAYPVGVAKEQPSMVVVQSRCGKQEHLYCSGLTLTSAQPQHTGSFHCRYHQRNRKQTSLYVYITGSQQPFVEVQTEIPDVVYMKEGEPLVFPCRVTAPHIPVSLVKFPGQKLIPDQKDIIWDSKQGFIIPKPTYHYIGLFSCETRLNGVLYSMKYLTHRPVNKILDVYLNSTGPVRQLRGESFALGCIVTAEWNSRVSISWSYPGQANNSASISRRIVKGSSSVMFHSVLSIGQLSRSDRGIYTCHVKSGPTLRETNISVTVYDRPFIRLKHRHGPVVDALAGQKFYRLSPKLRAFPTPEIIWLKDGMVAAESCSRYHVEGSSLLIRDVAEEDAGVYTVLAGIQQYGLYRNLSVSLMVNVKPQIGERAVALQDPGTYPHGSRQTLLCTSQGFPPPQIHWLWHPCPQRGPCELPSYTKRRPVFMKTNVTSGENAILSVDQRQEVLEGKKKTVGVLMVARAAVSGVYRCIASNHIGKDHRDIHFYITDVPNGFHIDLEEEPREGSDGHLACTANKYLYTVLSWKQAMPTHTVMPTGPTQDIKPILTSTAPIQDIVANTTRPGLVTERLIGEFSHTVRLTLPTLTVQDSGTYICIAHHLLSGEELHLETQLKVIALEAPVLLQNLSECNVNVSSSITLSCPALGVPQPQITWYKDHRRIHQGSGIMLAPGGGTLHIERITAEDEGMYTCEATNERGSVESSANIWVDDSASSSLEIPTLTCTCVVATLFWLLLAFFIRKLKQPSSPGVKAEYLSIILAPGKGPLDEQYKRMPYDPGQWEFPQDRLKLEKPLGHGAFGKVMQASAFGISNSSSCRTVAVKMLKDGATPSEHKALMTELKILIHIGHHLNVVNLLGACTKPGGPLMVIVEYCHYGNLSNYLKTKRNVFLHKQNHVWDNGGKKRLGSVSSSQSSTSSGFDDEQENTEDEEGSLSGSGTCLLLKDLISYSFQVARGMEFLSSRKCIHRDLAARNILLSENSVVKICDFGLAQDLYKDPDYIRKGDARLPLKWMAPESIFDKVFTTQSDVWSFGVLLWEIFSLGASPYPGLHIDEEFCHRLRGGTRMCAPEYSTPEIYNIMLSCWNTNPLERPTFTALVETLGDLLQQRVQQDGKDYIPLNSFLDCTAQTELNNMQLGLQLHGNSMGSIRFSSQPSANLIMFEELPYTDPLPGDYQTDSGMVLPSEQLQSMKWSDRNMTLPSNRLLGASRIRESSICPITKHP</sequence>
<dbReference type="FunFam" id="1.10.510.10:FF:000077">
    <property type="entry name" value="Vascular endothelial growth factor receptor 2"/>
    <property type="match status" value="1"/>
</dbReference>
<evidence type="ECO:0000256" key="30">
    <source>
        <dbReference type="SAM" id="MobiDB-lite"/>
    </source>
</evidence>
<dbReference type="GO" id="GO:0005524">
    <property type="term" value="F:ATP binding"/>
    <property type="evidence" value="ECO:0007669"/>
    <property type="project" value="UniProtKB-UniRule"/>
</dbReference>
<evidence type="ECO:0000256" key="3">
    <source>
        <dbReference type="ARBA" id="ARBA00011902"/>
    </source>
</evidence>
<dbReference type="PROSITE" id="PS50835">
    <property type="entry name" value="IG_LIKE"/>
    <property type="match status" value="5"/>
</dbReference>
<feature type="binding site" evidence="27">
    <location>
        <position position="1037"/>
    </location>
    <ligand>
        <name>Mg(2+)</name>
        <dbReference type="ChEBI" id="CHEBI:18420"/>
    </ligand>
</feature>
<comment type="catalytic activity">
    <reaction evidence="24">
        <text>L-tyrosyl-[protein] + ATP = O-phospho-L-tyrosyl-[protein] + ADP + H(+)</text>
        <dbReference type="Rhea" id="RHEA:10596"/>
        <dbReference type="Rhea" id="RHEA-COMP:10136"/>
        <dbReference type="Rhea" id="RHEA-COMP:20101"/>
        <dbReference type="ChEBI" id="CHEBI:15378"/>
        <dbReference type="ChEBI" id="CHEBI:30616"/>
        <dbReference type="ChEBI" id="CHEBI:46858"/>
        <dbReference type="ChEBI" id="CHEBI:61978"/>
        <dbReference type="ChEBI" id="CHEBI:456216"/>
        <dbReference type="EC" id="2.7.10.1"/>
    </reaction>
</comment>
<comment type="caution">
    <text evidence="34">The sequence shown here is derived from an EMBL/GenBank/DDBJ whole genome shotgun (WGS) entry which is preliminary data.</text>
</comment>
<keyword evidence="23 29" id="KW-0393">Immunoglobulin domain</keyword>
<dbReference type="SMART" id="SM00408">
    <property type="entry name" value="IGc2"/>
    <property type="match status" value="5"/>
</dbReference>
<keyword evidence="13" id="KW-0967">Endosome</keyword>
<dbReference type="GO" id="GO:0005768">
    <property type="term" value="C:endosome"/>
    <property type="evidence" value="ECO:0007669"/>
    <property type="project" value="UniProtKB-SubCell"/>
</dbReference>
<keyword evidence="15" id="KW-0221">Differentiation</keyword>
<keyword evidence="17" id="KW-1133">Transmembrane helix</keyword>
<evidence type="ECO:0000256" key="28">
    <source>
        <dbReference type="PROSITE-ProRule" id="PRU10141"/>
    </source>
</evidence>
<dbReference type="Pfam" id="PF07679">
    <property type="entry name" value="I-set"/>
    <property type="match status" value="1"/>
</dbReference>
<dbReference type="InterPro" id="IPR011009">
    <property type="entry name" value="Kinase-like_dom_sf"/>
</dbReference>
<keyword evidence="27" id="KW-0479">Metal-binding</keyword>
<evidence type="ECO:0000256" key="17">
    <source>
        <dbReference type="ARBA" id="ARBA00022989"/>
    </source>
</evidence>
<evidence type="ECO:0000256" key="15">
    <source>
        <dbReference type="ARBA" id="ARBA00022782"/>
    </source>
</evidence>
<dbReference type="Pfam" id="PF17988">
    <property type="entry name" value="VEGFR-2_TMD"/>
    <property type="match status" value="1"/>
</dbReference>
<evidence type="ECO:0000256" key="5">
    <source>
        <dbReference type="ARBA" id="ARBA00022475"/>
    </source>
</evidence>
<dbReference type="InterPro" id="IPR050122">
    <property type="entry name" value="RTK"/>
</dbReference>
<dbReference type="Gene3D" id="2.60.40.10">
    <property type="entry name" value="Immunoglobulins"/>
    <property type="match status" value="6"/>
</dbReference>
<dbReference type="InterPro" id="IPR017441">
    <property type="entry name" value="Protein_kinase_ATP_BS"/>
</dbReference>
<name>A0A9Q1I3Q6_CONCO</name>
<evidence type="ECO:0000256" key="21">
    <source>
        <dbReference type="ARBA" id="ARBA00023170"/>
    </source>
</evidence>
<evidence type="ECO:0000256" key="10">
    <source>
        <dbReference type="ARBA" id="ARBA00022729"/>
    </source>
</evidence>
<dbReference type="OrthoDB" id="10059496at2759"/>
<evidence type="ECO:0000256" key="31">
    <source>
        <dbReference type="SAM" id="SignalP"/>
    </source>
</evidence>
<dbReference type="InterPro" id="IPR001245">
    <property type="entry name" value="Ser-Thr/Tyr_kinase_cat_dom"/>
</dbReference>
<dbReference type="SMART" id="SM00219">
    <property type="entry name" value="TyrKc"/>
    <property type="match status" value="1"/>
</dbReference>
<evidence type="ECO:0000256" key="23">
    <source>
        <dbReference type="ARBA" id="ARBA00023319"/>
    </source>
</evidence>
<evidence type="ECO:0000256" key="24">
    <source>
        <dbReference type="ARBA" id="ARBA00051243"/>
    </source>
</evidence>
<dbReference type="CDD" id="cd00096">
    <property type="entry name" value="Ig"/>
    <property type="match status" value="1"/>
</dbReference>
<keyword evidence="5" id="KW-1003">Cell membrane</keyword>
<feature type="signal peptide" evidence="31">
    <location>
        <begin position="1"/>
        <end position="17"/>
    </location>
</feature>
<keyword evidence="19" id="KW-0829">Tyrosine-protein kinase</keyword>
<dbReference type="InterPro" id="IPR003598">
    <property type="entry name" value="Ig_sub2"/>
</dbReference>
<dbReference type="EMBL" id="JAFJMO010000004">
    <property type="protein sequence ID" value="KAJ8279336.1"/>
    <property type="molecule type" value="Genomic_DNA"/>
</dbReference>
<evidence type="ECO:0000256" key="19">
    <source>
        <dbReference type="ARBA" id="ARBA00023137"/>
    </source>
</evidence>
<dbReference type="InterPro" id="IPR055229">
    <property type="entry name" value="VEGFR1-3_5th"/>
</dbReference>
<comment type="subcellular location">
    <subcellularLocation>
        <location evidence="2">Cell membrane</location>
        <topology evidence="2">Single-pass type I membrane protein</topology>
    </subcellularLocation>
    <subcellularLocation>
        <location evidence="1">Endosome</location>
    </subcellularLocation>
    <subcellularLocation>
        <location evidence="29">Membrane</location>
        <topology evidence="29">Single-pass type I membrane protein</topology>
    </subcellularLocation>
</comment>
<dbReference type="PRINTS" id="PR01833">
    <property type="entry name" value="VEGFRECEPTR1"/>
</dbReference>
<evidence type="ECO:0000256" key="8">
    <source>
        <dbReference type="ARBA" id="ARBA00022679"/>
    </source>
</evidence>
<evidence type="ECO:0000256" key="1">
    <source>
        <dbReference type="ARBA" id="ARBA00004177"/>
    </source>
</evidence>
<dbReference type="GO" id="GO:0005021">
    <property type="term" value="F:vascular endothelial growth factor receptor activity"/>
    <property type="evidence" value="ECO:0007669"/>
    <property type="project" value="InterPro"/>
</dbReference>
<dbReference type="PANTHER" id="PTHR24416">
    <property type="entry name" value="TYROSINE-PROTEIN KINASE RECEPTOR"/>
    <property type="match status" value="1"/>
</dbReference>
<feature type="region of interest" description="Disordered" evidence="30">
    <location>
        <begin position="952"/>
        <end position="985"/>
    </location>
</feature>
<dbReference type="PROSITE" id="PS00107">
    <property type="entry name" value="PROTEIN_KINASE_ATP"/>
    <property type="match status" value="1"/>
</dbReference>
<dbReference type="InterPro" id="IPR003599">
    <property type="entry name" value="Ig_sub"/>
</dbReference>
<evidence type="ECO:0000313" key="35">
    <source>
        <dbReference type="Proteomes" id="UP001152803"/>
    </source>
</evidence>
<keyword evidence="7" id="KW-0037">Angiogenesis</keyword>
<dbReference type="GO" id="GO:0001525">
    <property type="term" value="P:angiogenesis"/>
    <property type="evidence" value="ECO:0007669"/>
    <property type="project" value="UniProtKB-KW"/>
</dbReference>
<keyword evidence="21 29" id="KW-0675">Receptor</keyword>
<proteinExistence type="inferred from homology"/>
<dbReference type="Pfam" id="PF22971">
    <property type="entry name" value="Ig_VEGFR-1-like_5th"/>
    <property type="match status" value="1"/>
</dbReference>
<evidence type="ECO:0000256" key="9">
    <source>
        <dbReference type="ARBA" id="ARBA00022692"/>
    </source>
</evidence>
<keyword evidence="10 31" id="KW-0732">Signal</keyword>
<feature type="chain" id="PRO_5040315750" description="receptor protein-tyrosine kinase" evidence="31">
    <location>
        <begin position="18"/>
        <end position="1272"/>
    </location>
</feature>
<keyword evidence="18" id="KW-0472">Membrane</keyword>
<evidence type="ECO:0000256" key="11">
    <source>
        <dbReference type="ARBA" id="ARBA00022737"/>
    </source>
</evidence>
<dbReference type="GO" id="GO:0048010">
    <property type="term" value="P:vascular endothelial growth factor receptor signaling pathway"/>
    <property type="evidence" value="ECO:0007669"/>
    <property type="project" value="InterPro"/>
</dbReference>
<dbReference type="SUPFAM" id="SSF48726">
    <property type="entry name" value="Immunoglobulin"/>
    <property type="match status" value="6"/>
</dbReference>
<evidence type="ECO:0000256" key="2">
    <source>
        <dbReference type="ARBA" id="ARBA00004251"/>
    </source>
</evidence>
<dbReference type="FunFam" id="2.60.40.10:FF:000606">
    <property type="entry name" value="Vascular endothelial growth factor receptor 1"/>
    <property type="match status" value="1"/>
</dbReference>
<evidence type="ECO:0000256" key="26">
    <source>
        <dbReference type="PIRSR" id="PIRSR000615-2"/>
    </source>
</evidence>
<dbReference type="SUPFAM" id="SSF56112">
    <property type="entry name" value="Protein kinase-like (PK-like)"/>
    <property type="match status" value="1"/>
</dbReference>
<evidence type="ECO:0000256" key="20">
    <source>
        <dbReference type="ARBA" id="ARBA00023157"/>
    </source>
</evidence>
<evidence type="ECO:0000313" key="34">
    <source>
        <dbReference type="EMBL" id="KAJ8279336.1"/>
    </source>
</evidence>
<evidence type="ECO:0000259" key="32">
    <source>
        <dbReference type="PROSITE" id="PS50011"/>
    </source>
</evidence>
<feature type="domain" description="Protein kinase" evidence="32">
    <location>
        <begin position="839"/>
        <end position="1155"/>
    </location>
</feature>
<evidence type="ECO:0000256" key="22">
    <source>
        <dbReference type="ARBA" id="ARBA00023180"/>
    </source>
</evidence>
<evidence type="ECO:0000256" key="14">
    <source>
        <dbReference type="ARBA" id="ARBA00022777"/>
    </source>
</evidence>
<keyword evidence="20" id="KW-1015">Disulfide bond</keyword>
<feature type="domain" description="Ig-like" evidence="33">
    <location>
        <begin position="673"/>
        <end position="759"/>
    </location>
</feature>
<dbReference type="GO" id="GO:0005886">
    <property type="term" value="C:plasma membrane"/>
    <property type="evidence" value="ECO:0007669"/>
    <property type="project" value="UniProtKB-SubCell"/>
</dbReference>
<dbReference type="Gene3D" id="3.30.200.20">
    <property type="entry name" value="Phosphorylase Kinase, domain 1"/>
    <property type="match status" value="1"/>
</dbReference>
<dbReference type="InterPro" id="IPR036179">
    <property type="entry name" value="Ig-like_dom_sf"/>
</dbReference>
<evidence type="ECO:0000259" key="33">
    <source>
        <dbReference type="PROSITE" id="PS50835"/>
    </source>
</evidence>
<feature type="compositionally biased region" description="Acidic residues" evidence="30">
    <location>
        <begin position="970"/>
        <end position="982"/>
    </location>
</feature>
<dbReference type="PANTHER" id="PTHR24416:SF390">
    <property type="entry name" value="VASCULAR ENDOTHELIAL GROWTH FACTOR RECEPTOR 1"/>
    <property type="match status" value="1"/>
</dbReference>
<dbReference type="Pfam" id="PF00047">
    <property type="entry name" value="ig"/>
    <property type="match status" value="1"/>
</dbReference>
<dbReference type="GO" id="GO:0043235">
    <property type="term" value="C:receptor complex"/>
    <property type="evidence" value="ECO:0007669"/>
    <property type="project" value="TreeGrafter"/>
</dbReference>